<protein>
    <submittedName>
        <fullName evidence="6">IclR family transcriptional regulator</fullName>
    </submittedName>
</protein>
<dbReference type="InterPro" id="IPR005471">
    <property type="entry name" value="Tscrpt_reg_IclR_N"/>
</dbReference>
<proteinExistence type="predicted"/>
<dbReference type="Pfam" id="PF01614">
    <property type="entry name" value="IclR_C"/>
    <property type="match status" value="1"/>
</dbReference>
<keyword evidence="2" id="KW-0238">DNA-binding</keyword>
<dbReference type="SUPFAM" id="SSF46785">
    <property type="entry name" value="Winged helix' DNA-binding domain"/>
    <property type="match status" value="1"/>
</dbReference>
<evidence type="ECO:0000313" key="6">
    <source>
        <dbReference type="EMBL" id="MBD7937881.1"/>
    </source>
</evidence>
<evidence type="ECO:0000259" key="4">
    <source>
        <dbReference type="PROSITE" id="PS51077"/>
    </source>
</evidence>
<dbReference type="Gene3D" id="3.30.450.40">
    <property type="match status" value="1"/>
</dbReference>
<evidence type="ECO:0000256" key="1">
    <source>
        <dbReference type="ARBA" id="ARBA00023015"/>
    </source>
</evidence>
<dbReference type="PROSITE" id="PS51077">
    <property type="entry name" value="HTH_ICLR"/>
    <property type="match status" value="1"/>
</dbReference>
<sequence>MERDNMVKSVSRALDIIDMISLRKHGMGVTEIANEMDINKSSVHRILSTLVKYGYIEQVKDSGKYKVGYKILNISTRLLDSIDIRSEAKPYLQDLEQKTNEVIHLVVPDNNEVVYIEKLDGNEALRMHSSVGKRAPMHCTSVGKAILAHQPVQVVKEIIQRKGLNPHTEHTITDEMALLENLKMIKTKGFALDLEENENGIVCIAVPIFDYQNNVCAAISVSGPLIRMSQERLQKLAPLMVEIGKKVSIRLGYLGE</sequence>
<dbReference type="InterPro" id="IPR029016">
    <property type="entry name" value="GAF-like_dom_sf"/>
</dbReference>
<comment type="caution">
    <text evidence="6">The sequence shown here is derived from an EMBL/GenBank/DDBJ whole genome shotgun (WGS) entry which is preliminary data.</text>
</comment>
<dbReference type="InterPro" id="IPR036388">
    <property type="entry name" value="WH-like_DNA-bd_sf"/>
</dbReference>
<evidence type="ECO:0000256" key="2">
    <source>
        <dbReference type="ARBA" id="ARBA00023125"/>
    </source>
</evidence>
<keyword evidence="7" id="KW-1185">Reference proteome</keyword>
<evidence type="ECO:0000313" key="7">
    <source>
        <dbReference type="Proteomes" id="UP000657931"/>
    </source>
</evidence>
<accession>A0ABR8QQR2</accession>
<dbReference type="CDD" id="cd00090">
    <property type="entry name" value="HTH_ARSR"/>
    <property type="match status" value="1"/>
</dbReference>
<keyword evidence="1" id="KW-0805">Transcription regulation</keyword>
<reference evidence="6 7" key="1">
    <citation type="submission" date="2020-08" db="EMBL/GenBank/DDBJ databases">
        <title>A Genomic Blueprint of the Chicken Gut Microbiome.</title>
        <authorList>
            <person name="Gilroy R."/>
            <person name="Ravi A."/>
            <person name="Getino M."/>
            <person name="Pursley I."/>
            <person name="Horton D.L."/>
            <person name="Alikhan N.-F."/>
            <person name="Baker D."/>
            <person name="Gharbi K."/>
            <person name="Hall N."/>
            <person name="Watson M."/>
            <person name="Adriaenssens E.M."/>
            <person name="Foster-Nyarko E."/>
            <person name="Jarju S."/>
            <person name="Secka A."/>
            <person name="Antonio M."/>
            <person name="Oren A."/>
            <person name="Chaudhuri R."/>
            <person name="La Ragione R.M."/>
            <person name="Hildebrand F."/>
            <person name="Pallen M.J."/>
        </authorList>
    </citation>
    <scope>NUCLEOTIDE SEQUENCE [LARGE SCALE GENOMIC DNA]</scope>
    <source>
        <strain evidence="6 7">Sa5YUA1</strain>
    </source>
</reference>
<dbReference type="InterPro" id="IPR036390">
    <property type="entry name" value="WH_DNA-bd_sf"/>
</dbReference>
<dbReference type="EMBL" id="JACSQT010000005">
    <property type="protein sequence ID" value="MBD7937881.1"/>
    <property type="molecule type" value="Genomic_DNA"/>
</dbReference>
<dbReference type="InterPro" id="IPR014757">
    <property type="entry name" value="Tscrpt_reg_IclR_C"/>
</dbReference>
<dbReference type="PROSITE" id="PS51078">
    <property type="entry name" value="ICLR_ED"/>
    <property type="match status" value="1"/>
</dbReference>
<gene>
    <name evidence="6" type="ORF">H9655_12685</name>
</gene>
<dbReference type="SUPFAM" id="SSF55781">
    <property type="entry name" value="GAF domain-like"/>
    <property type="match status" value="1"/>
</dbReference>
<name>A0ABR8QQR2_9BACI</name>
<dbReference type="InterPro" id="IPR050707">
    <property type="entry name" value="HTH_MetabolicPath_Reg"/>
</dbReference>
<evidence type="ECO:0000256" key="3">
    <source>
        <dbReference type="ARBA" id="ARBA00023163"/>
    </source>
</evidence>
<dbReference type="SMART" id="SM00346">
    <property type="entry name" value="HTH_ICLR"/>
    <property type="match status" value="1"/>
</dbReference>
<dbReference type="PANTHER" id="PTHR30136:SF35">
    <property type="entry name" value="HTH-TYPE TRANSCRIPTIONAL REGULATOR RV1719"/>
    <property type="match status" value="1"/>
</dbReference>
<dbReference type="Proteomes" id="UP000657931">
    <property type="component" value="Unassembled WGS sequence"/>
</dbReference>
<dbReference type="PANTHER" id="PTHR30136">
    <property type="entry name" value="HELIX-TURN-HELIX TRANSCRIPTIONAL REGULATOR, ICLR FAMILY"/>
    <property type="match status" value="1"/>
</dbReference>
<keyword evidence="3" id="KW-0804">Transcription</keyword>
<evidence type="ECO:0000259" key="5">
    <source>
        <dbReference type="PROSITE" id="PS51078"/>
    </source>
</evidence>
<dbReference type="Gene3D" id="1.10.10.10">
    <property type="entry name" value="Winged helix-like DNA-binding domain superfamily/Winged helix DNA-binding domain"/>
    <property type="match status" value="1"/>
</dbReference>
<dbReference type="Pfam" id="PF09339">
    <property type="entry name" value="HTH_IclR"/>
    <property type="match status" value="1"/>
</dbReference>
<dbReference type="InterPro" id="IPR011991">
    <property type="entry name" value="ArsR-like_HTH"/>
</dbReference>
<dbReference type="RefSeq" id="WP_191814495.1">
    <property type="nucleotide sequence ID" value="NZ_JACSQT010000005.1"/>
</dbReference>
<organism evidence="6 7">
    <name type="scientific">Cytobacillus stercorigallinarum</name>
    <dbReference type="NCBI Taxonomy" id="2762240"/>
    <lineage>
        <taxon>Bacteria</taxon>
        <taxon>Bacillati</taxon>
        <taxon>Bacillota</taxon>
        <taxon>Bacilli</taxon>
        <taxon>Bacillales</taxon>
        <taxon>Bacillaceae</taxon>
        <taxon>Cytobacillus</taxon>
    </lineage>
</organism>
<feature type="domain" description="IclR-ED" evidence="5">
    <location>
        <begin position="70"/>
        <end position="253"/>
    </location>
</feature>
<feature type="domain" description="HTH iclR-type" evidence="4">
    <location>
        <begin position="7"/>
        <end position="69"/>
    </location>
</feature>